<evidence type="ECO:0000313" key="1">
    <source>
        <dbReference type="EMBL" id="PKR55397.1"/>
    </source>
</evidence>
<proteinExistence type="predicted"/>
<organism evidence="1 2">
    <name type="scientific">Thalassospira marina</name>
    <dbReference type="NCBI Taxonomy" id="2048283"/>
    <lineage>
        <taxon>Bacteria</taxon>
        <taxon>Pseudomonadati</taxon>
        <taxon>Pseudomonadota</taxon>
        <taxon>Alphaproteobacteria</taxon>
        <taxon>Rhodospirillales</taxon>
        <taxon>Thalassospiraceae</taxon>
        <taxon>Thalassospira</taxon>
    </lineage>
</organism>
<evidence type="ECO:0000313" key="2">
    <source>
        <dbReference type="Proteomes" id="UP000233597"/>
    </source>
</evidence>
<dbReference type="Proteomes" id="UP000233597">
    <property type="component" value="Unassembled WGS sequence"/>
</dbReference>
<sequence length="60" mass="6872">MIHQKRDWRVTVVLHYVAKLLGVKIKVDGCPYGADILAKPHRRGYGHEISKDAAITQRDF</sequence>
<protein>
    <submittedName>
        <fullName evidence="1">Uncharacterized protein</fullName>
    </submittedName>
</protein>
<name>A0A2N3KY40_9PROT</name>
<reference evidence="1 2" key="1">
    <citation type="submission" date="2017-09" db="EMBL/GenBank/DDBJ databases">
        <title>Biodiversity and function of Thalassospira species in the particle-attached aromatic-hydrocarbon-degrading consortia from the surface seawater of the South China Sea.</title>
        <authorList>
            <person name="Dong C."/>
            <person name="Liu R."/>
            <person name="Shao Z."/>
        </authorList>
    </citation>
    <scope>NUCLEOTIDE SEQUENCE [LARGE SCALE GENOMIC DNA]</scope>
    <source>
        <strain evidence="1 2">CSC1P2</strain>
    </source>
</reference>
<gene>
    <name evidence="1" type="ORF">COO20_04300</name>
</gene>
<dbReference type="RefSeq" id="WP_101264446.1">
    <property type="nucleotide sequence ID" value="NZ_NWTK01000002.1"/>
</dbReference>
<dbReference type="AlphaFoldDB" id="A0A2N3KY40"/>
<dbReference type="EMBL" id="NWTK01000002">
    <property type="protein sequence ID" value="PKR55397.1"/>
    <property type="molecule type" value="Genomic_DNA"/>
</dbReference>
<accession>A0A2N3KY40</accession>
<comment type="caution">
    <text evidence="1">The sequence shown here is derived from an EMBL/GenBank/DDBJ whole genome shotgun (WGS) entry which is preliminary data.</text>
</comment>